<dbReference type="GO" id="GO:0005634">
    <property type="term" value="C:nucleus"/>
    <property type="evidence" value="ECO:0007669"/>
    <property type="project" value="UniProtKB-SubCell"/>
</dbReference>
<feature type="domain" description="DUF8040" evidence="9">
    <location>
        <begin position="333"/>
        <end position="424"/>
    </location>
</feature>
<dbReference type="PANTHER" id="PTHR22930">
    <property type="match status" value="1"/>
</dbReference>
<keyword evidence="5" id="KW-0479">Metal-binding</keyword>
<organism evidence="10 11">
    <name type="scientific">Heracleum sosnowskyi</name>
    <dbReference type="NCBI Taxonomy" id="360622"/>
    <lineage>
        <taxon>Eukaryota</taxon>
        <taxon>Viridiplantae</taxon>
        <taxon>Streptophyta</taxon>
        <taxon>Embryophyta</taxon>
        <taxon>Tracheophyta</taxon>
        <taxon>Spermatophyta</taxon>
        <taxon>Magnoliopsida</taxon>
        <taxon>eudicotyledons</taxon>
        <taxon>Gunneridae</taxon>
        <taxon>Pentapetalae</taxon>
        <taxon>asterids</taxon>
        <taxon>campanulids</taxon>
        <taxon>Apiales</taxon>
        <taxon>Apiaceae</taxon>
        <taxon>Apioideae</taxon>
        <taxon>apioid superclade</taxon>
        <taxon>Tordylieae</taxon>
        <taxon>Tordyliinae</taxon>
        <taxon>Heracleum</taxon>
    </lineage>
</organism>
<evidence type="ECO:0000256" key="3">
    <source>
        <dbReference type="ARBA" id="ARBA00006958"/>
    </source>
</evidence>
<dbReference type="Pfam" id="PF00560">
    <property type="entry name" value="LRR_1"/>
    <property type="match status" value="1"/>
</dbReference>
<dbReference type="InterPro" id="IPR058353">
    <property type="entry name" value="DUF8040"/>
</dbReference>
<reference evidence="10" key="2">
    <citation type="submission" date="2023-05" db="EMBL/GenBank/DDBJ databases">
        <authorList>
            <person name="Schelkunov M.I."/>
        </authorList>
    </citation>
    <scope>NUCLEOTIDE SEQUENCE</scope>
    <source>
        <strain evidence="10">Hsosn_3</strain>
        <tissue evidence="10">Leaf</tissue>
    </source>
</reference>
<reference evidence="10" key="1">
    <citation type="submission" date="2023-02" db="EMBL/GenBank/DDBJ databases">
        <title>Genome of toxic invasive species Heracleum sosnowskyi carries increased number of genes despite the absence of recent whole-genome duplications.</title>
        <authorList>
            <person name="Schelkunov M."/>
            <person name="Shtratnikova V."/>
            <person name="Makarenko M."/>
            <person name="Klepikova A."/>
            <person name="Omelchenko D."/>
            <person name="Novikova G."/>
            <person name="Obukhova E."/>
            <person name="Bogdanov V."/>
            <person name="Penin A."/>
            <person name="Logacheva M."/>
        </authorList>
    </citation>
    <scope>NUCLEOTIDE SEQUENCE</scope>
    <source>
        <strain evidence="10">Hsosn_3</strain>
        <tissue evidence="10">Leaf</tissue>
    </source>
</reference>
<sequence length="1033" mass="117098">MNLQITAYFMGLATPHTEEVVKNVDKVGGFEWLIEKNEIDGGSALKPDLLLDTPVPRNSMSREYFDVNIICINFESSGCLSGPTIAEKAKLAGLINGAHSILQDIKLLKEMHQDHSGHRKQISSELWHACAGPVVTLPQVGSLVYYFPQGHSEQAAYHLQIERLMDLSCEALSLRNCSLRGALPNFRKLSSLKYLDLSWNQLTGSIPSDKLSDKMTTMYAHDVIITPYAHTYVPTFEFKCVISAKKFILSRFVLFSILSSNLLNGTIPESFSNLPYLQLLSVENNNFSGSISASIWQNNFFKTTARLTLDLQNNSLVNISGVLSPPEKVTLRKSGADYLDDTINDGDLNLKEQLRMNRNTYDILCELLREYGLSDSRGVNVEEQVCFILHILAGHQKNRSIKHAYRRSSETVSKYFNNVLNCVLRLHDVLLKKPEPITQSCNDPKWKCFQNCLGALDGTHIRVRIPPHEHSKYRNRKGEISTNVLGVCTPNMMFTYVLPGWEGSAADGRVLRDAITRKNGLRVPAGYYYLCDAGYTNGDGFLAPHRVHRYHLATWRNGRRPTCPEEYFNMKHSAARNVIERAFGVLKLRRSILRSPSFYPYKIQCRIITACVLLHNLIRKEMGGDPYDAIYDNDQANPSAFDLDSNLIDTCEPSSQWTEKRRQMGVTMYNEWRAKRGDWNYNLQVKYLGEYGETVPLAGAAAICSPWDLLFHSFHISSVFTFSFQLYASYTLALMASSSSVNLFAETCIADEHVCVINTTNFCGANIESEFDKIDDFLLTKADPNYIIQKKIKGGQLPLNKNPYHVFLFALKSSEDARGKKARRRLVELGFSEKYTFDLWFQEGYWSMTGAKCKRHELHICKEEFLIAFTALFNHTKAASLFHRLDRGHSDQTRLFQFIVDSVKLGLVEVNDIYGRYVEGGLRGKRTINLQDEYDTSQKPIIRKGNSNKLGIRTREVSQNYFRCSSMTGKHIFEVPPNNVGGITSCIGVCARGIDSQKALESFSTLIIKFRDEEKASWLRGLIRATYQASVQT</sequence>
<evidence type="ECO:0008006" key="12">
    <source>
        <dbReference type="Google" id="ProtNLM"/>
    </source>
</evidence>
<dbReference type="GO" id="GO:0016787">
    <property type="term" value="F:hydrolase activity"/>
    <property type="evidence" value="ECO:0007669"/>
    <property type="project" value="UniProtKB-KW"/>
</dbReference>
<keyword evidence="7" id="KW-0539">Nucleus</keyword>
<feature type="domain" description="DDE Tnp4" evidence="8">
    <location>
        <begin position="456"/>
        <end position="616"/>
    </location>
</feature>
<evidence type="ECO:0000256" key="7">
    <source>
        <dbReference type="ARBA" id="ARBA00023242"/>
    </source>
</evidence>
<evidence type="ECO:0000256" key="6">
    <source>
        <dbReference type="ARBA" id="ARBA00022801"/>
    </source>
</evidence>
<evidence type="ECO:0000256" key="4">
    <source>
        <dbReference type="ARBA" id="ARBA00022722"/>
    </source>
</evidence>
<dbReference type="GO" id="GO:0046872">
    <property type="term" value="F:metal ion binding"/>
    <property type="evidence" value="ECO:0007669"/>
    <property type="project" value="UniProtKB-KW"/>
</dbReference>
<dbReference type="AlphaFoldDB" id="A0AAD8IU06"/>
<dbReference type="InterPro" id="IPR001611">
    <property type="entry name" value="Leu-rich_rpt"/>
</dbReference>
<dbReference type="InterPro" id="IPR045249">
    <property type="entry name" value="HARBI1-like"/>
</dbReference>
<proteinExistence type="inferred from homology"/>
<protein>
    <recommendedName>
        <fullName evidence="12">DDE Tnp4 domain-containing protein</fullName>
    </recommendedName>
</protein>
<gene>
    <name evidence="10" type="ORF">POM88_019332</name>
</gene>
<dbReference type="InterPro" id="IPR032675">
    <property type="entry name" value="LRR_dom_sf"/>
</dbReference>
<keyword evidence="6" id="KW-0378">Hydrolase</keyword>
<dbReference type="Pfam" id="PF26138">
    <property type="entry name" value="DUF8040"/>
    <property type="match status" value="1"/>
</dbReference>
<name>A0AAD8IU06_9APIA</name>
<keyword evidence="4" id="KW-0540">Nuclease</keyword>
<evidence type="ECO:0000259" key="8">
    <source>
        <dbReference type="Pfam" id="PF13359"/>
    </source>
</evidence>
<comment type="similarity">
    <text evidence="3">Belongs to the HARBI1 family.</text>
</comment>
<evidence type="ECO:0000259" key="9">
    <source>
        <dbReference type="Pfam" id="PF26138"/>
    </source>
</evidence>
<comment type="caution">
    <text evidence="10">The sequence shown here is derived from an EMBL/GenBank/DDBJ whole genome shotgun (WGS) entry which is preliminary data.</text>
</comment>
<evidence type="ECO:0000256" key="2">
    <source>
        <dbReference type="ARBA" id="ARBA00004123"/>
    </source>
</evidence>
<keyword evidence="11" id="KW-1185">Reference proteome</keyword>
<comment type="cofactor">
    <cofactor evidence="1">
        <name>a divalent metal cation</name>
        <dbReference type="ChEBI" id="CHEBI:60240"/>
    </cofactor>
</comment>
<dbReference type="PANTHER" id="PTHR22930:SF293">
    <property type="entry name" value="PROTEIN ALP1-LIKE"/>
    <property type="match status" value="1"/>
</dbReference>
<evidence type="ECO:0000256" key="5">
    <source>
        <dbReference type="ARBA" id="ARBA00022723"/>
    </source>
</evidence>
<evidence type="ECO:0000313" key="11">
    <source>
        <dbReference type="Proteomes" id="UP001237642"/>
    </source>
</evidence>
<dbReference type="SUPFAM" id="SSF52058">
    <property type="entry name" value="L domain-like"/>
    <property type="match status" value="1"/>
</dbReference>
<dbReference type="Proteomes" id="UP001237642">
    <property type="component" value="Unassembled WGS sequence"/>
</dbReference>
<dbReference type="Gene3D" id="3.80.10.10">
    <property type="entry name" value="Ribonuclease Inhibitor"/>
    <property type="match status" value="2"/>
</dbReference>
<accession>A0AAD8IU06</accession>
<evidence type="ECO:0000313" key="10">
    <source>
        <dbReference type="EMBL" id="KAK1391154.1"/>
    </source>
</evidence>
<dbReference type="InterPro" id="IPR027806">
    <property type="entry name" value="HARBI1_dom"/>
</dbReference>
<dbReference type="Pfam" id="PF13359">
    <property type="entry name" value="DDE_Tnp_4"/>
    <property type="match status" value="1"/>
</dbReference>
<comment type="subcellular location">
    <subcellularLocation>
        <location evidence="2">Nucleus</location>
    </subcellularLocation>
</comment>
<dbReference type="GO" id="GO:0004518">
    <property type="term" value="F:nuclease activity"/>
    <property type="evidence" value="ECO:0007669"/>
    <property type="project" value="UniProtKB-KW"/>
</dbReference>
<evidence type="ECO:0000256" key="1">
    <source>
        <dbReference type="ARBA" id="ARBA00001968"/>
    </source>
</evidence>
<dbReference type="EMBL" id="JAUIZM010000004">
    <property type="protein sequence ID" value="KAK1391154.1"/>
    <property type="molecule type" value="Genomic_DNA"/>
</dbReference>